<dbReference type="RefSeq" id="WP_232176075.1">
    <property type="nucleotide sequence ID" value="NZ_JAJPWV010000002.1"/>
</dbReference>
<organism evidence="1 2">
    <name type="scientific">Mucilaginibacter roseus</name>
    <dbReference type="NCBI Taxonomy" id="1528868"/>
    <lineage>
        <taxon>Bacteria</taxon>
        <taxon>Pseudomonadati</taxon>
        <taxon>Bacteroidota</taxon>
        <taxon>Sphingobacteriia</taxon>
        <taxon>Sphingobacteriales</taxon>
        <taxon>Sphingobacteriaceae</taxon>
        <taxon>Mucilaginibacter</taxon>
    </lineage>
</organism>
<feature type="non-terminal residue" evidence="1">
    <location>
        <position position="1"/>
    </location>
</feature>
<dbReference type="Proteomes" id="UP001199919">
    <property type="component" value="Unassembled WGS sequence"/>
</dbReference>
<reference evidence="1 2" key="1">
    <citation type="submission" date="2021-12" db="EMBL/GenBank/DDBJ databases">
        <title>Mucilaginibacter roseus genome.</title>
        <authorList>
            <person name="Ferreira J.R."/>
            <person name="Newman J.D."/>
        </authorList>
    </citation>
    <scope>NUCLEOTIDE SEQUENCE [LARGE SCALE GENOMIC DNA]</scope>
    <source>
        <strain evidence="1 2">LMG 28454</strain>
    </source>
</reference>
<proteinExistence type="predicted"/>
<accession>A0ABS8U246</accession>
<evidence type="ECO:0000313" key="2">
    <source>
        <dbReference type="Proteomes" id="UP001199919"/>
    </source>
</evidence>
<comment type="caution">
    <text evidence="1">The sequence shown here is derived from an EMBL/GenBank/DDBJ whole genome shotgun (WGS) entry which is preliminary data.</text>
</comment>
<keyword evidence="2" id="KW-1185">Reference proteome</keyword>
<sequence length="72" mass="8244">QLYLSFPQEKFFEFFLAFIRLRIALSSFPSTPLCLPLPNFQITLALSIKAAAKVRLLTAVPNHNRPFRLIPV</sequence>
<protein>
    <submittedName>
        <fullName evidence="1">Uncharacterized protein</fullName>
    </submittedName>
</protein>
<name>A0ABS8U246_9SPHI</name>
<dbReference type="EMBL" id="JAJPWV010000002">
    <property type="protein sequence ID" value="MCD8739922.1"/>
    <property type="molecule type" value="Genomic_DNA"/>
</dbReference>
<evidence type="ECO:0000313" key="1">
    <source>
        <dbReference type="EMBL" id="MCD8739922.1"/>
    </source>
</evidence>
<gene>
    <name evidence="1" type="ORF">LT679_04860</name>
</gene>